<proteinExistence type="predicted"/>
<evidence type="ECO:0000256" key="1">
    <source>
        <dbReference type="SAM" id="MobiDB-lite"/>
    </source>
</evidence>
<dbReference type="AlphaFoldDB" id="A0A0L9TYJ2"/>
<name>A0A0L9TYJ2_PHAAN</name>
<dbReference type="EMBL" id="CM003372">
    <property type="protein sequence ID" value="KOM35663.1"/>
    <property type="molecule type" value="Genomic_DNA"/>
</dbReference>
<organism evidence="2 3">
    <name type="scientific">Phaseolus angularis</name>
    <name type="common">Azuki bean</name>
    <name type="synonym">Vigna angularis</name>
    <dbReference type="NCBI Taxonomy" id="3914"/>
    <lineage>
        <taxon>Eukaryota</taxon>
        <taxon>Viridiplantae</taxon>
        <taxon>Streptophyta</taxon>
        <taxon>Embryophyta</taxon>
        <taxon>Tracheophyta</taxon>
        <taxon>Spermatophyta</taxon>
        <taxon>Magnoliopsida</taxon>
        <taxon>eudicotyledons</taxon>
        <taxon>Gunneridae</taxon>
        <taxon>Pentapetalae</taxon>
        <taxon>rosids</taxon>
        <taxon>fabids</taxon>
        <taxon>Fabales</taxon>
        <taxon>Fabaceae</taxon>
        <taxon>Papilionoideae</taxon>
        <taxon>50 kb inversion clade</taxon>
        <taxon>NPAAA clade</taxon>
        <taxon>indigoferoid/millettioid clade</taxon>
        <taxon>Phaseoleae</taxon>
        <taxon>Vigna</taxon>
    </lineage>
</organism>
<feature type="region of interest" description="Disordered" evidence="1">
    <location>
        <begin position="1"/>
        <end position="20"/>
    </location>
</feature>
<protein>
    <submittedName>
        <fullName evidence="2">Uncharacterized protein</fullName>
    </submittedName>
</protein>
<accession>A0A0L9TYJ2</accession>
<sequence length="89" mass="9754">MRDEREAPLKFHHDASSSPLASPAVAAGVRVMGTRAVRDGLKKRRGIEIVDGVGFQGWYTMDDNSRVYDDLGSELMVVETGVEGGGRRY</sequence>
<dbReference type="Gramene" id="KOM35663">
    <property type="protein sequence ID" value="KOM35663"/>
    <property type="gene ID" value="LR48_Vigan02g181300"/>
</dbReference>
<evidence type="ECO:0000313" key="3">
    <source>
        <dbReference type="Proteomes" id="UP000053144"/>
    </source>
</evidence>
<feature type="compositionally biased region" description="Basic and acidic residues" evidence="1">
    <location>
        <begin position="1"/>
        <end position="15"/>
    </location>
</feature>
<gene>
    <name evidence="2" type="ORF">LR48_Vigan02g181300</name>
</gene>
<reference evidence="3" key="1">
    <citation type="journal article" date="2015" name="Proc. Natl. Acad. Sci. U.S.A.">
        <title>Genome sequencing of adzuki bean (Vigna angularis) provides insight into high starch and low fat accumulation and domestication.</title>
        <authorList>
            <person name="Yang K."/>
            <person name="Tian Z."/>
            <person name="Chen C."/>
            <person name="Luo L."/>
            <person name="Zhao B."/>
            <person name="Wang Z."/>
            <person name="Yu L."/>
            <person name="Li Y."/>
            <person name="Sun Y."/>
            <person name="Li W."/>
            <person name="Chen Y."/>
            <person name="Li Y."/>
            <person name="Zhang Y."/>
            <person name="Ai D."/>
            <person name="Zhao J."/>
            <person name="Shang C."/>
            <person name="Ma Y."/>
            <person name="Wu B."/>
            <person name="Wang M."/>
            <person name="Gao L."/>
            <person name="Sun D."/>
            <person name="Zhang P."/>
            <person name="Guo F."/>
            <person name="Wang W."/>
            <person name="Li Y."/>
            <person name="Wang J."/>
            <person name="Varshney R.K."/>
            <person name="Wang J."/>
            <person name="Ling H.Q."/>
            <person name="Wan P."/>
        </authorList>
    </citation>
    <scope>NUCLEOTIDE SEQUENCE</scope>
    <source>
        <strain evidence="3">cv. Jingnong 6</strain>
    </source>
</reference>
<dbReference type="Proteomes" id="UP000053144">
    <property type="component" value="Chromosome 2"/>
</dbReference>
<evidence type="ECO:0000313" key="2">
    <source>
        <dbReference type="EMBL" id="KOM35663.1"/>
    </source>
</evidence>